<dbReference type="RefSeq" id="WP_153981175.1">
    <property type="nucleotide sequence ID" value="NZ_BAAANZ010000001.1"/>
</dbReference>
<protein>
    <submittedName>
        <fullName evidence="2">Uncharacterized protein</fullName>
    </submittedName>
</protein>
<feature type="transmembrane region" description="Helical" evidence="1">
    <location>
        <begin position="104"/>
        <end position="127"/>
    </location>
</feature>
<keyword evidence="1" id="KW-0472">Membrane</keyword>
<proteinExistence type="predicted"/>
<evidence type="ECO:0000313" key="2">
    <source>
        <dbReference type="EMBL" id="MBB5616645.1"/>
    </source>
</evidence>
<sequence>MVLYSDYAPARTRQIVADVIAGAVAALAIALAAAVAGAIRALGAFGRDLEAAGLDFQSGLTDAADSLGGIPLIGDGIRGPFDLAAGAGGSVAEAGRQQQAFVELIAATTGWLIALLPLTVLALVWLLPRIRFAVRKRRLRAMIAAGMTADTLAARAVARAPLRQLVAVHPDPAAAWRSNDPALVRALAGVELRRAGIAADALP</sequence>
<name>A0A840X653_9MICO</name>
<comment type="caution">
    <text evidence="2">The sequence shown here is derived from an EMBL/GenBank/DDBJ whole genome shotgun (WGS) entry which is preliminary data.</text>
</comment>
<dbReference type="Proteomes" id="UP000552883">
    <property type="component" value="Unassembled WGS sequence"/>
</dbReference>
<accession>A0A840X653</accession>
<organism evidence="2 3">
    <name type="scientific">Microcella frigidaquae</name>
    <dbReference type="NCBI Taxonomy" id="424758"/>
    <lineage>
        <taxon>Bacteria</taxon>
        <taxon>Bacillati</taxon>
        <taxon>Actinomycetota</taxon>
        <taxon>Actinomycetes</taxon>
        <taxon>Micrococcales</taxon>
        <taxon>Microbacteriaceae</taxon>
        <taxon>Microcella</taxon>
    </lineage>
</organism>
<keyword evidence="3" id="KW-1185">Reference proteome</keyword>
<dbReference type="AlphaFoldDB" id="A0A840X653"/>
<gene>
    <name evidence="2" type="ORF">BJ959_000141</name>
</gene>
<keyword evidence="1" id="KW-1133">Transmembrane helix</keyword>
<feature type="transmembrane region" description="Helical" evidence="1">
    <location>
        <begin position="15"/>
        <end position="39"/>
    </location>
</feature>
<reference evidence="2 3" key="1">
    <citation type="submission" date="2020-08" db="EMBL/GenBank/DDBJ databases">
        <title>Sequencing the genomes of 1000 actinobacteria strains.</title>
        <authorList>
            <person name="Klenk H.-P."/>
        </authorList>
    </citation>
    <scope>NUCLEOTIDE SEQUENCE [LARGE SCALE GENOMIC DNA]</scope>
    <source>
        <strain evidence="2 3">DSM 23889</strain>
    </source>
</reference>
<keyword evidence="1" id="KW-0812">Transmembrane</keyword>
<evidence type="ECO:0000313" key="3">
    <source>
        <dbReference type="Proteomes" id="UP000552883"/>
    </source>
</evidence>
<evidence type="ECO:0000256" key="1">
    <source>
        <dbReference type="SAM" id="Phobius"/>
    </source>
</evidence>
<dbReference type="EMBL" id="JACHBS010000001">
    <property type="protein sequence ID" value="MBB5616645.1"/>
    <property type="molecule type" value="Genomic_DNA"/>
</dbReference>
<dbReference type="OrthoDB" id="5198533at2"/>